<keyword evidence="3" id="KW-1185">Reference proteome</keyword>
<dbReference type="SUPFAM" id="SSF50242">
    <property type="entry name" value="TIMP-like"/>
    <property type="match status" value="1"/>
</dbReference>
<feature type="chain" id="PRO_5011559068" description="Tissue inhibitor of metalloproteinase" evidence="1">
    <location>
        <begin position="20"/>
        <end position="273"/>
    </location>
</feature>
<evidence type="ECO:0008006" key="4">
    <source>
        <dbReference type="Google" id="ProtNLM"/>
    </source>
</evidence>
<sequence length="273" mass="31678">MKTGITFLIFFFATFKSFACSCDTPKIAVEFYQAKYVFKGEVIDKIYSSDSLTYTVTFEVSKHFKNGDNPGTLKFELISEGEITGNITSCDWNVQAGETWLIYAKEGSDNSLYFGYYCSNSKPLDYKAINQKEQKILHNGNDLDLTAYRYQFFKAVPVTNTDSILEKYKKRKFDPSGFAPIWVDVDDNGDLETANLAPRKEPTYEVVDTIFNMNQFKNDFEEPRTNFEKTALEIAGKIKKWEKYYFLDLKESVKYRSYLKFTVDKDSIIHLEH</sequence>
<feature type="signal peptide" evidence="1">
    <location>
        <begin position="1"/>
        <end position="19"/>
    </location>
</feature>
<protein>
    <recommendedName>
        <fullName evidence="4">Tissue inhibitor of metalloproteinase</fullName>
    </recommendedName>
</protein>
<accession>A0A1H5IIT8</accession>
<dbReference type="Gene3D" id="2.40.50.120">
    <property type="match status" value="1"/>
</dbReference>
<evidence type="ECO:0000313" key="2">
    <source>
        <dbReference type="EMBL" id="SEE40126.1"/>
    </source>
</evidence>
<dbReference type="RefSeq" id="WP_093111286.1">
    <property type="nucleotide sequence ID" value="NZ_FNGG01000001.1"/>
</dbReference>
<organism evidence="2 3">
    <name type="scientific">Salinimicrobium catena</name>
    <dbReference type="NCBI Taxonomy" id="390640"/>
    <lineage>
        <taxon>Bacteria</taxon>
        <taxon>Pseudomonadati</taxon>
        <taxon>Bacteroidota</taxon>
        <taxon>Flavobacteriia</taxon>
        <taxon>Flavobacteriales</taxon>
        <taxon>Flavobacteriaceae</taxon>
        <taxon>Salinimicrobium</taxon>
    </lineage>
</organism>
<reference evidence="2 3" key="1">
    <citation type="submission" date="2016-10" db="EMBL/GenBank/DDBJ databases">
        <authorList>
            <person name="de Groot N.N."/>
        </authorList>
    </citation>
    <scope>NUCLEOTIDE SEQUENCE [LARGE SCALE GENOMIC DNA]</scope>
    <source>
        <strain evidence="2 3">DSM 23553</strain>
    </source>
</reference>
<dbReference type="OrthoDB" id="854096at2"/>
<dbReference type="AlphaFoldDB" id="A0A1H5IIT8"/>
<evidence type="ECO:0000313" key="3">
    <source>
        <dbReference type="Proteomes" id="UP000199448"/>
    </source>
</evidence>
<dbReference type="Proteomes" id="UP000199448">
    <property type="component" value="Unassembled WGS sequence"/>
</dbReference>
<name>A0A1H5IIT8_9FLAO</name>
<dbReference type="EMBL" id="FNUG01000001">
    <property type="protein sequence ID" value="SEE40126.1"/>
    <property type="molecule type" value="Genomic_DNA"/>
</dbReference>
<dbReference type="STRING" id="390640.SAMN04488034_101443"/>
<gene>
    <name evidence="2" type="ORF">SAMN04488034_101443</name>
</gene>
<evidence type="ECO:0000256" key="1">
    <source>
        <dbReference type="SAM" id="SignalP"/>
    </source>
</evidence>
<keyword evidence="1" id="KW-0732">Signal</keyword>
<proteinExistence type="predicted"/>
<dbReference type="InterPro" id="IPR008993">
    <property type="entry name" value="TIMP-like_OB-fold"/>
</dbReference>